<feature type="region of interest" description="Disordered" evidence="1">
    <location>
        <begin position="35"/>
        <end position="96"/>
    </location>
</feature>
<gene>
    <name evidence="2" type="ORF">IV01_02625</name>
</gene>
<keyword evidence="3" id="KW-1185">Reference proteome</keyword>
<name>A0A085VQK3_PSESX</name>
<accession>A0A085VQK3</accession>
<evidence type="ECO:0000313" key="3">
    <source>
        <dbReference type="Proteomes" id="UP000028631"/>
    </source>
</evidence>
<dbReference type="Proteomes" id="UP000028631">
    <property type="component" value="Unassembled WGS sequence"/>
</dbReference>
<evidence type="ECO:0000313" key="2">
    <source>
        <dbReference type="EMBL" id="KFE57716.1"/>
    </source>
</evidence>
<organism evidence="2 3">
    <name type="scientific">Pseudomonas syringae</name>
    <dbReference type="NCBI Taxonomy" id="317"/>
    <lineage>
        <taxon>Bacteria</taxon>
        <taxon>Pseudomonadati</taxon>
        <taxon>Pseudomonadota</taxon>
        <taxon>Gammaproteobacteria</taxon>
        <taxon>Pseudomonadales</taxon>
        <taxon>Pseudomonadaceae</taxon>
        <taxon>Pseudomonas</taxon>
    </lineage>
</organism>
<sequence length="96" mass="10386">MEINNTIAAKKQPLKTEKAANAQAAQFAEIFKLVTKSKPTEQPKSAPATLTRPPPPRSPLELKSLNPVGETHKPQAAAMERVGNSRVLPFVSSSNR</sequence>
<reference evidence="2 3" key="1">
    <citation type="submission" date="2014-07" db="EMBL/GenBank/DDBJ databases">
        <title>Draft Genome Sequences of Environmental Pseudomonas syringae strains.</title>
        <authorList>
            <person name="Baltrus D.A."/>
            <person name="Berge O."/>
            <person name="Morris C."/>
        </authorList>
    </citation>
    <scope>NUCLEOTIDE SEQUENCE [LARGE SCALE GENOMIC DNA]</scope>
    <source>
        <strain evidence="2 3">GAW0119</strain>
    </source>
</reference>
<dbReference type="EMBL" id="JPQU01000016">
    <property type="protein sequence ID" value="KFE57716.1"/>
    <property type="molecule type" value="Genomic_DNA"/>
</dbReference>
<dbReference type="PATRIC" id="fig|317.175.peg.550"/>
<evidence type="ECO:0000256" key="1">
    <source>
        <dbReference type="SAM" id="MobiDB-lite"/>
    </source>
</evidence>
<dbReference type="RefSeq" id="WP_032625721.1">
    <property type="nucleotide sequence ID" value="NZ_JPQU01000016.1"/>
</dbReference>
<comment type="caution">
    <text evidence="2">The sequence shown here is derived from an EMBL/GenBank/DDBJ whole genome shotgun (WGS) entry which is preliminary data.</text>
</comment>
<proteinExistence type="predicted"/>
<dbReference type="OrthoDB" id="6909543at2"/>
<dbReference type="AlphaFoldDB" id="A0A085VQK3"/>
<protein>
    <submittedName>
        <fullName evidence="2">Uncharacterized protein</fullName>
    </submittedName>
</protein>